<name>A0A8J3R1Z5_9ACTN</name>
<evidence type="ECO:0008006" key="3">
    <source>
        <dbReference type="Google" id="ProtNLM"/>
    </source>
</evidence>
<proteinExistence type="predicted"/>
<accession>A0A8J3R1Z5</accession>
<protein>
    <recommendedName>
        <fullName evidence="3">Transposase</fullName>
    </recommendedName>
</protein>
<comment type="caution">
    <text evidence="1">The sequence shown here is derived from an EMBL/GenBank/DDBJ whole genome shotgun (WGS) entry which is preliminary data.</text>
</comment>
<dbReference type="AlphaFoldDB" id="A0A8J3R1Z5"/>
<dbReference type="Proteomes" id="UP000642748">
    <property type="component" value="Unassembled WGS sequence"/>
</dbReference>
<evidence type="ECO:0000313" key="2">
    <source>
        <dbReference type="Proteomes" id="UP000642748"/>
    </source>
</evidence>
<organism evidence="1 2">
    <name type="scientific">Rugosimonospora africana</name>
    <dbReference type="NCBI Taxonomy" id="556532"/>
    <lineage>
        <taxon>Bacteria</taxon>
        <taxon>Bacillati</taxon>
        <taxon>Actinomycetota</taxon>
        <taxon>Actinomycetes</taxon>
        <taxon>Micromonosporales</taxon>
        <taxon>Micromonosporaceae</taxon>
        <taxon>Rugosimonospora</taxon>
    </lineage>
</organism>
<gene>
    <name evidence="1" type="ORF">Raf01_98060</name>
</gene>
<evidence type="ECO:0000313" key="1">
    <source>
        <dbReference type="EMBL" id="GIH21634.1"/>
    </source>
</evidence>
<dbReference type="InterPro" id="IPR011518">
    <property type="entry name" value="Transposase_36"/>
</dbReference>
<dbReference type="EMBL" id="BONZ01000149">
    <property type="protein sequence ID" value="GIH21634.1"/>
    <property type="molecule type" value="Genomic_DNA"/>
</dbReference>
<reference evidence="1" key="1">
    <citation type="submission" date="2021-01" db="EMBL/GenBank/DDBJ databases">
        <title>Whole genome shotgun sequence of Rugosimonospora africana NBRC 104875.</title>
        <authorList>
            <person name="Komaki H."/>
            <person name="Tamura T."/>
        </authorList>
    </citation>
    <scope>NUCLEOTIDE SEQUENCE</scope>
    <source>
        <strain evidence="1">NBRC 104875</strain>
    </source>
</reference>
<sequence length="93" mass="10576">MVRGVDHDTAAFAVNTIRSWWYNVGRSRYPHARRLLTTADCGGSNGNRLWVWKTRLAELAAETGLEMTVCHCPPGTSKWNKVEHRLFSFISVN</sequence>
<dbReference type="Pfam" id="PF07592">
    <property type="entry name" value="DDE_Tnp_ISAZ013"/>
    <property type="match status" value="1"/>
</dbReference>
<keyword evidence="2" id="KW-1185">Reference proteome</keyword>